<comment type="caution">
    <text evidence="2">The sequence shown here is derived from an EMBL/GenBank/DDBJ whole genome shotgun (WGS) entry which is preliminary data.</text>
</comment>
<accession>A0A6H9GUJ0</accession>
<dbReference type="RefSeq" id="WP_159292880.1">
    <property type="nucleotide sequence ID" value="NZ_BJCI01000016.1"/>
</dbReference>
<feature type="chain" id="PRO_5026134589" description="SH3b domain-containing protein" evidence="1">
    <location>
        <begin position="24"/>
        <end position="211"/>
    </location>
</feature>
<feature type="signal peptide" evidence="1">
    <location>
        <begin position="1"/>
        <end position="23"/>
    </location>
</feature>
<keyword evidence="1" id="KW-0732">Signal</keyword>
<name>A0A6H9GUJ0_MICAE</name>
<reference evidence="2 3" key="1">
    <citation type="submission" date="2019-02" db="EMBL/GenBank/DDBJ databases">
        <title>Draft genome sequence of Arthrospira platensis NIES-3804.</title>
        <authorList>
            <person name="Yamaguchi H."/>
            <person name="Suzuki S."/>
            <person name="Kawachi M."/>
        </authorList>
    </citation>
    <scope>NUCLEOTIDE SEQUENCE [LARGE SCALE GENOMIC DNA]</scope>
    <source>
        <strain evidence="2 3">NIES-3804</strain>
    </source>
</reference>
<proteinExistence type="predicted"/>
<dbReference type="Proteomes" id="UP000435041">
    <property type="component" value="Unassembled WGS sequence"/>
</dbReference>
<dbReference type="EMBL" id="BJCI01000016">
    <property type="protein sequence ID" value="GCL49806.1"/>
    <property type="molecule type" value="Genomic_DNA"/>
</dbReference>
<organism evidence="2 3">
    <name type="scientific">Microcystis aeruginosa NIES-3804</name>
    <dbReference type="NCBI Taxonomy" id="2517783"/>
    <lineage>
        <taxon>Bacteria</taxon>
        <taxon>Bacillati</taxon>
        <taxon>Cyanobacteriota</taxon>
        <taxon>Cyanophyceae</taxon>
        <taxon>Oscillatoriophycideae</taxon>
        <taxon>Chroococcales</taxon>
        <taxon>Microcystaceae</taxon>
        <taxon>Microcystis</taxon>
    </lineage>
</organism>
<dbReference type="Gene3D" id="2.30.30.40">
    <property type="entry name" value="SH3 Domains"/>
    <property type="match status" value="1"/>
</dbReference>
<sequence>MFKQKIVALVGCFSLFWLSPALADSCQKSVVISRHGYANIRSSPQVKKHNIIGTLPIGMSFEQISLRYGWVNIRTPVSGWIKESQTSRMSCDAATKLLLENGLSAISRFGKQAITGNLTAAEIFLRMAQGLDGVVAETYLISLTDFVSQNPAFFVSVLQQQSLVIRQAVLDELNTGLGTKKSPERLKFENFLKKLPENHIIVQEWRQFNHD</sequence>
<gene>
    <name evidence="2" type="ORF">NIES3804_13640</name>
</gene>
<dbReference type="AlphaFoldDB" id="A0A6H9GUJ0"/>
<evidence type="ECO:0000313" key="2">
    <source>
        <dbReference type="EMBL" id="GCL49806.1"/>
    </source>
</evidence>
<evidence type="ECO:0000313" key="3">
    <source>
        <dbReference type="Proteomes" id="UP000435041"/>
    </source>
</evidence>
<protein>
    <recommendedName>
        <fullName evidence="4">SH3b domain-containing protein</fullName>
    </recommendedName>
</protein>
<evidence type="ECO:0000256" key="1">
    <source>
        <dbReference type="SAM" id="SignalP"/>
    </source>
</evidence>
<evidence type="ECO:0008006" key="4">
    <source>
        <dbReference type="Google" id="ProtNLM"/>
    </source>
</evidence>